<dbReference type="InterPro" id="IPR055130">
    <property type="entry name" value="PreP_C"/>
</dbReference>
<dbReference type="InterPro" id="IPR013578">
    <property type="entry name" value="Peptidase_M16C_assoc"/>
</dbReference>
<dbReference type="GO" id="GO:0016485">
    <property type="term" value="P:protein processing"/>
    <property type="evidence" value="ECO:0007669"/>
    <property type="project" value="TreeGrafter"/>
</dbReference>
<dbReference type="InterPro" id="IPR011249">
    <property type="entry name" value="Metalloenz_LuxS/M16"/>
</dbReference>
<dbReference type="PATRIC" id="fig|79604.3.peg.535"/>
<evidence type="ECO:0000256" key="1">
    <source>
        <dbReference type="SAM" id="MobiDB-lite"/>
    </source>
</evidence>
<dbReference type="InterPro" id="IPR007863">
    <property type="entry name" value="Peptidase_M16_C"/>
</dbReference>
<dbReference type="Pfam" id="PF08367">
    <property type="entry name" value="M16C_assoc"/>
    <property type="match status" value="1"/>
</dbReference>
<dbReference type="EMBL" id="FOEC01000003">
    <property type="protein sequence ID" value="SEO64911.1"/>
    <property type="molecule type" value="Genomic_DNA"/>
</dbReference>
<gene>
    <name evidence="3" type="ORF">SAMN02910314_00792</name>
</gene>
<dbReference type="Pfam" id="PF05193">
    <property type="entry name" value="Peptidase_M16_C"/>
    <property type="match status" value="1"/>
</dbReference>
<organism evidence="3 4">
    <name type="scientific">Denitrobacterium detoxificans</name>
    <dbReference type="NCBI Taxonomy" id="79604"/>
    <lineage>
        <taxon>Bacteria</taxon>
        <taxon>Bacillati</taxon>
        <taxon>Actinomycetota</taxon>
        <taxon>Coriobacteriia</taxon>
        <taxon>Eggerthellales</taxon>
        <taxon>Eggerthellaceae</taxon>
        <taxon>Denitrobacterium</taxon>
    </lineage>
</organism>
<dbReference type="Gene3D" id="3.30.830.10">
    <property type="entry name" value="Metalloenzyme, LuxS/M16 peptidase-like"/>
    <property type="match status" value="4"/>
</dbReference>
<evidence type="ECO:0000259" key="2">
    <source>
        <dbReference type="SMART" id="SM01264"/>
    </source>
</evidence>
<name>A0A172RWX1_9ACTN</name>
<protein>
    <recommendedName>
        <fullName evidence="2">Peptidase M16C associated domain-containing protein</fullName>
    </recommendedName>
</protein>
<dbReference type="SMART" id="SM01264">
    <property type="entry name" value="M16C_associated"/>
    <property type="match status" value="1"/>
</dbReference>
<sequence>MLQPNDELHGFRVERTESLAEIDGDAIVMRHAKSGARLLYLKNEDTNKAFSIAFGTSPVDDTGVFHILEHSVLCGSDRFPVKEPFVNLLRTSMQTFLNALTFPDKTMYPVASTNEQDLLNLMDVYLDAVLHPAIYSDKAIFEQEGWHYELEPREDGTERLSYNGVVFNEMKGALSDPESVLYHAVNRALFPGTCYEFESGGTPRAIPQLTYDQFLDTHARHYRLDNSYIVLYGNVDVDRMLGFLDERYLSCCEPRTQEAPNPRGHADSRVSLDNVVKMTTSPDNACVGLAYVVGESHDFERVLACDILLDALMGGNESPIKRAVLDAGLGGDATGYLLDAQAQPGAMFVLRNAKPQVAQKFMEVIETEAKRLVEEGIPRDVLQASLAQMAFSLRERDRGMADGVALAMSALSGWLYSDDDVTTYLHYEEPLAHMREGLKGRYFEDLLESLVLRSDHKALVDLQATSEEGAAAEEAKELAEREQAMGEQDRAQVHADVEALRARQEAPDSPEALSTLPQLHVSDIGPAVPDPETVRCDDLPLPYLYHDIPTRGINYLYAYFGMNGLTWEDIPYAEVMAQLLGVLGTDTRSAAQVDVWTREHLGALRFFAEVHVNSKDPEDITPRFVVSASALSEELDSLASIPREVWEHTDFNDKTRVRDALVQKRIDMEQAFMGMGHTKAASRISSYLYTSGVLDEQLHGVDFYLFLKDLLEHFDERFEELVARLNDVRERVFTQANCTISFTGTPQELGAFVSAAGTLGLPEGSRESVLQIPAPQVRREAFITPGDVVYVGKGANLRDVAPYGGAWSVLSNALSFDYLWNEVRVKGGAYGCGFRRMPIGYARFHSFRDPRIDETLERYDAAADWLAEFDPSDDEMEGYIVSTVAAHDAPTKPRMVARRGDACVFAHRAPDFREQMRAEKLAVTPEVLRGYADALRVLADSSAICVFGSADIIDKAKTKFDQRIELM</sequence>
<dbReference type="SUPFAM" id="SSF63411">
    <property type="entry name" value="LuxS/MPP-like metallohydrolase"/>
    <property type="match status" value="4"/>
</dbReference>
<reference evidence="4" key="1">
    <citation type="submission" date="2016-10" db="EMBL/GenBank/DDBJ databases">
        <authorList>
            <person name="Varghese N."/>
        </authorList>
    </citation>
    <scope>NUCLEOTIDE SEQUENCE [LARGE SCALE GENOMIC DNA]</scope>
    <source>
        <strain evidence="4">DSM 21843</strain>
    </source>
</reference>
<dbReference type="GO" id="GO:0046872">
    <property type="term" value="F:metal ion binding"/>
    <property type="evidence" value="ECO:0007669"/>
    <property type="project" value="InterPro"/>
</dbReference>
<proteinExistence type="predicted"/>
<keyword evidence="4" id="KW-1185">Reference proteome</keyword>
<accession>A0A172RWX1</accession>
<dbReference type="OrthoDB" id="9762027at2"/>
<feature type="region of interest" description="Disordered" evidence="1">
    <location>
        <begin position="470"/>
        <end position="530"/>
    </location>
</feature>
<feature type="compositionally biased region" description="Basic and acidic residues" evidence="1">
    <location>
        <begin position="473"/>
        <end position="506"/>
    </location>
</feature>
<dbReference type="GO" id="GO:0004222">
    <property type="term" value="F:metalloendopeptidase activity"/>
    <property type="evidence" value="ECO:0007669"/>
    <property type="project" value="TreeGrafter"/>
</dbReference>
<dbReference type="AlphaFoldDB" id="A0A172RWX1"/>
<dbReference type="STRING" id="79604.AAY81_02620"/>
<feature type="domain" description="Peptidase M16C associated" evidence="2">
    <location>
        <begin position="462"/>
        <end position="710"/>
    </location>
</feature>
<evidence type="ECO:0000313" key="4">
    <source>
        <dbReference type="Proteomes" id="UP000182975"/>
    </source>
</evidence>
<dbReference type="PANTHER" id="PTHR43016:SF13">
    <property type="entry name" value="PRESEQUENCE PROTEASE, MITOCHONDRIAL"/>
    <property type="match status" value="1"/>
</dbReference>
<dbReference type="PANTHER" id="PTHR43016">
    <property type="entry name" value="PRESEQUENCE PROTEASE"/>
    <property type="match status" value="1"/>
</dbReference>
<dbReference type="RefSeq" id="WP_066661042.1">
    <property type="nucleotide sequence ID" value="NZ_CP011402.1"/>
</dbReference>
<dbReference type="KEGG" id="ddt:AAY81_02620"/>
<dbReference type="Proteomes" id="UP000182975">
    <property type="component" value="Unassembled WGS sequence"/>
</dbReference>
<dbReference type="Pfam" id="PF22516">
    <property type="entry name" value="PreP_C"/>
    <property type="match status" value="1"/>
</dbReference>
<evidence type="ECO:0000313" key="3">
    <source>
        <dbReference type="EMBL" id="SEO64911.1"/>
    </source>
</evidence>